<feature type="compositionally biased region" description="Basic and acidic residues" evidence="11">
    <location>
        <begin position="16"/>
        <end position="30"/>
    </location>
</feature>
<feature type="repeat" description="ANK" evidence="10">
    <location>
        <begin position="151"/>
        <end position="183"/>
    </location>
</feature>
<dbReference type="PROSITE" id="PS50297">
    <property type="entry name" value="ANK_REP_REGION"/>
    <property type="match status" value="3"/>
</dbReference>
<evidence type="ECO:0000256" key="9">
    <source>
        <dbReference type="ARBA" id="ARBA00023242"/>
    </source>
</evidence>
<evidence type="ECO:0000256" key="5">
    <source>
        <dbReference type="ARBA" id="ARBA00022801"/>
    </source>
</evidence>
<dbReference type="PANTHER" id="PTHR10625">
    <property type="entry name" value="HISTONE DEACETYLASE HDAC1-RELATED"/>
    <property type="match status" value="1"/>
</dbReference>
<protein>
    <recommendedName>
        <fullName evidence="3">histone deacetylase</fullName>
        <ecNumber evidence="3">3.5.1.98</ecNumber>
    </recommendedName>
</protein>
<evidence type="ECO:0000256" key="1">
    <source>
        <dbReference type="ARBA" id="ARBA00004123"/>
    </source>
</evidence>
<keyword evidence="6" id="KW-0156">Chromatin regulator</keyword>
<dbReference type="Pfam" id="PF12796">
    <property type="entry name" value="Ank_2"/>
    <property type="match status" value="1"/>
</dbReference>
<dbReference type="GO" id="GO:0005737">
    <property type="term" value="C:cytoplasm"/>
    <property type="evidence" value="ECO:0007669"/>
    <property type="project" value="TreeGrafter"/>
</dbReference>
<dbReference type="Gene3D" id="1.25.40.20">
    <property type="entry name" value="Ankyrin repeat-containing domain"/>
    <property type="match status" value="2"/>
</dbReference>
<dbReference type="InterPro" id="IPR023696">
    <property type="entry name" value="Ureohydrolase_dom_sf"/>
</dbReference>
<dbReference type="Pfam" id="PF00850">
    <property type="entry name" value="Hist_deacetyl"/>
    <property type="match status" value="1"/>
</dbReference>
<dbReference type="Gene3D" id="3.40.800.20">
    <property type="entry name" value="Histone deacetylase domain"/>
    <property type="match status" value="1"/>
</dbReference>
<dbReference type="PANTHER" id="PTHR10625:SF5">
    <property type="entry name" value="HISTONE DEACETYLASE"/>
    <property type="match status" value="1"/>
</dbReference>
<keyword evidence="10" id="KW-0040">ANK repeat</keyword>
<comment type="caution">
    <text evidence="13">The sequence shown here is derived from an EMBL/GenBank/DDBJ whole genome shotgun (WGS) entry which is preliminary data.</text>
</comment>
<evidence type="ECO:0000313" key="13">
    <source>
        <dbReference type="EMBL" id="KAL1496730.1"/>
    </source>
</evidence>
<keyword evidence="4" id="KW-0678">Repressor</keyword>
<dbReference type="PROSITE" id="PS50088">
    <property type="entry name" value="ANK_REPEAT"/>
    <property type="match status" value="3"/>
</dbReference>
<name>A0AB34IGQ3_PRYPA</name>
<dbReference type="InterPro" id="IPR036770">
    <property type="entry name" value="Ankyrin_rpt-contain_sf"/>
</dbReference>
<evidence type="ECO:0000256" key="2">
    <source>
        <dbReference type="ARBA" id="ARBA00007738"/>
    </source>
</evidence>
<feature type="repeat" description="ANK" evidence="10">
    <location>
        <begin position="114"/>
        <end position="150"/>
    </location>
</feature>
<evidence type="ECO:0000256" key="4">
    <source>
        <dbReference type="ARBA" id="ARBA00022491"/>
    </source>
</evidence>
<dbReference type="InterPro" id="IPR023801">
    <property type="entry name" value="His_deacetylse_dom"/>
</dbReference>
<dbReference type="GO" id="GO:0141221">
    <property type="term" value="F:histone deacetylase activity, hydrolytic mechanism"/>
    <property type="evidence" value="ECO:0007669"/>
    <property type="project" value="UniProtKB-EC"/>
</dbReference>
<dbReference type="InterPro" id="IPR037138">
    <property type="entry name" value="His_deacetylse_dom_sf"/>
</dbReference>
<organism evidence="13 14">
    <name type="scientific">Prymnesium parvum</name>
    <name type="common">Toxic golden alga</name>
    <dbReference type="NCBI Taxonomy" id="97485"/>
    <lineage>
        <taxon>Eukaryota</taxon>
        <taxon>Haptista</taxon>
        <taxon>Haptophyta</taxon>
        <taxon>Prymnesiophyceae</taxon>
        <taxon>Prymnesiales</taxon>
        <taxon>Prymnesiaceae</taxon>
        <taxon>Prymnesium</taxon>
    </lineage>
</organism>
<evidence type="ECO:0000259" key="12">
    <source>
        <dbReference type="Pfam" id="PF00850"/>
    </source>
</evidence>
<keyword evidence="8" id="KW-0804">Transcription</keyword>
<dbReference type="Proteomes" id="UP001515480">
    <property type="component" value="Unassembled WGS sequence"/>
</dbReference>
<dbReference type="GO" id="GO:0000118">
    <property type="term" value="C:histone deacetylase complex"/>
    <property type="evidence" value="ECO:0007669"/>
    <property type="project" value="TreeGrafter"/>
</dbReference>
<comment type="subcellular location">
    <subcellularLocation>
        <location evidence="1">Nucleus</location>
    </subcellularLocation>
</comment>
<proteinExistence type="inferred from homology"/>
<evidence type="ECO:0000256" key="7">
    <source>
        <dbReference type="ARBA" id="ARBA00023015"/>
    </source>
</evidence>
<evidence type="ECO:0000256" key="10">
    <source>
        <dbReference type="PROSITE-ProRule" id="PRU00023"/>
    </source>
</evidence>
<accession>A0AB34IGQ3</accession>
<keyword evidence="14" id="KW-1185">Reference proteome</keyword>
<dbReference type="SUPFAM" id="SSF52768">
    <property type="entry name" value="Arginase/deacetylase"/>
    <property type="match status" value="1"/>
</dbReference>
<dbReference type="AlphaFoldDB" id="A0AB34IGQ3"/>
<feature type="compositionally biased region" description="Low complexity" evidence="11">
    <location>
        <begin position="311"/>
        <end position="324"/>
    </location>
</feature>
<evidence type="ECO:0000256" key="11">
    <source>
        <dbReference type="SAM" id="MobiDB-lite"/>
    </source>
</evidence>
<evidence type="ECO:0000256" key="3">
    <source>
        <dbReference type="ARBA" id="ARBA00012111"/>
    </source>
</evidence>
<dbReference type="Pfam" id="PF00023">
    <property type="entry name" value="Ank"/>
    <property type="match status" value="1"/>
</dbReference>
<keyword evidence="5" id="KW-0378">Hydrolase</keyword>
<feature type="region of interest" description="Disordered" evidence="11">
    <location>
        <begin position="289"/>
        <end position="324"/>
    </location>
</feature>
<comment type="similarity">
    <text evidence="2">Belongs to the histone deacetylase family. HD type 2 subfamily.</text>
</comment>
<evidence type="ECO:0000313" key="14">
    <source>
        <dbReference type="Proteomes" id="UP001515480"/>
    </source>
</evidence>
<evidence type="ECO:0000256" key="6">
    <source>
        <dbReference type="ARBA" id="ARBA00022853"/>
    </source>
</evidence>
<dbReference type="InterPro" id="IPR002110">
    <property type="entry name" value="Ankyrin_rpt"/>
</dbReference>
<dbReference type="PRINTS" id="PR01270">
    <property type="entry name" value="HDASUPER"/>
</dbReference>
<feature type="region of interest" description="Disordered" evidence="11">
    <location>
        <begin position="1"/>
        <end position="52"/>
    </location>
</feature>
<reference evidence="13 14" key="1">
    <citation type="journal article" date="2024" name="Science">
        <title>Giant polyketide synthase enzymes in the biosynthesis of giant marine polyether toxins.</title>
        <authorList>
            <person name="Fallon T.R."/>
            <person name="Shende V.V."/>
            <person name="Wierzbicki I.H."/>
            <person name="Pendleton A.L."/>
            <person name="Watervoot N.F."/>
            <person name="Auber R.P."/>
            <person name="Gonzalez D.J."/>
            <person name="Wisecaver J.H."/>
            <person name="Moore B.S."/>
        </authorList>
    </citation>
    <scope>NUCLEOTIDE SEQUENCE [LARGE SCALE GENOMIC DNA]</scope>
    <source>
        <strain evidence="13 14">12B1</strain>
    </source>
</reference>
<dbReference type="SMART" id="SM00248">
    <property type="entry name" value="ANK"/>
    <property type="match status" value="3"/>
</dbReference>
<dbReference type="EMBL" id="JBGBPQ010000028">
    <property type="protein sequence ID" value="KAL1496730.1"/>
    <property type="molecule type" value="Genomic_DNA"/>
</dbReference>
<keyword evidence="9" id="KW-0539">Nucleus</keyword>
<dbReference type="EC" id="3.5.1.98" evidence="3"/>
<sequence>MGSSSAASPADLKLLAPDDRSPSHAGDKRKLPPAAHFKFPSLQEQTPTPSFRPPPLFLDVHAVEEADSPLLPRTPANVRSVRTTKLHEMVSAADVDGAAATLAEGHSIDVQEEHGFTPLHRAAALPHAAPRLALVALLLRHRADVHRRDGEGYSCLHWAAACGHDDALAALLDEGAELAARSAEGETPLHRAARLGRAACARALLARGGAALVGARNARGETALDVAGKVGGRINRTVRGLIRKALLEAAPAARTVVLHHSDCSLHLTGDHHQEHPLRIEAILAHITHTATQRESTREHSSPGGGAHHSTRGSPSSSGTSRTPATLDLPSYEVTVLSDFPLAPVDALLRVHEAKYVGMVQAAALKLQQGPPHSPVPFTPMVQQARGAATAALKDPKTCDTRLSAGSYAAARRAAGAVICAIDQVLAGEARNALCIVRPPGHHAGSNGLIPGSVSCGFCVFNSVMIGASHALHSERARRVAVVDFDVHHGDGSEDIVRKLAPDLPPSALFFASIHLYDPGDATYGAFYPSSGGADSMVENIINVPIAPLWRRAGAPKAAGRLLSSAATGASPRCTSCWGCGRAEWRNAFSQRILPALRAFSPDLLLLSSGFDGACNDIGNSMLDAKEKYHQGLDLGAADFEWATEQLVSISMICCPGKVVSVLEGGYGAYEYSKTSATGYEVSREQLAENVGQHLVALTGAHGSK</sequence>
<feature type="repeat" description="ANK" evidence="10">
    <location>
        <begin position="184"/>
        <end position="208"/>
    </location>
</feature>
<keyword evidence="7" id="KW-0805">Transcription regulation</keyword>
<evidence type="ECO:0000256" key="8">
    <source>
        <dbReference type="ARBA" id="ARBA00023163"/>
    </source>
</evidence>
<gene>
    <name evidence="13" type="ORF">AB1Y20_014323</name>
</gene>
<dbReference type="InterPro" id="IPR000286">
    <property type="entry name" value="HDACs"/>
</dbReference>
<dbReference type="GO" id="GO:0040029">
    <property type="term" value="P:epigenetic regulation of gene expression"/>
    <property type="evidence" value="ECO:0007669"/>
    <property type="project" value="TreeGrafter"/>
</dbReference>
<dbReference type="SUPFAM" id="SSF48403">
    <property type="entry name" value="Ankyrin repeat"/>
    <property type="match status" value="1"/>
</dbReference>
<feature type="domain" description="Histone deacetylase" evidence="12">
    <location>
        <begin position="339"/>
        <end position="675"/>
    </location>
</feature>